<feature type="region of interest" description="Disordered" evidence="1">
    <location>
        <begin position="29"/>
        <end position="57"/>
    </location>
</feature>
<keyword evidence="3" id="KW-1185">Reference proteome</keyword>
<evidence type="ECO:0000313" key="3">
    <source>
        <dbReference type="Proteomes" id="UP001063166"/>
    </source>
</evidence>
<feature type="compositionally biased region" description="Basic and acidic residues" evidence="1">
    <location>
        <begin position="699"/>
        <end position="710"/>
    </location>
</feature>
<sequence length="1205" mass="136755">MQLEQEKAKAELDLAQNSSTMDMADLLDFDMEPPIPEPLDAVEPEPELPATRSGRHRTFPAAYKDYVPSGFTSVPHMPKPVARNPPQPREITPEPSPTPAPEIEHSTFETEPDEFGLYRVYTSYPANDPEENLCLDDVCDDPGISAARNTLDERPWYSGFGSHISVAKSHFFAPFLNATVFRLMSWFYSGSNMKSLAELDALVNDVILAEDFDPKDLEGFSAARELGRLDNHNSVNQTLHPDDGWKESSVKIRLPAEKVKHTSEQAAPEFEVKGVHYRSLLEVIKAACTQPIAKTFHWLPFRLFWKPSPDEPAQRVITEVYNSDAFIAEHEKIKAQPREPGCDLETAIVALLLWSDSTHLTNFGTASLWPIYLFFGNQSKYPRSKPTSFAAHHLAYIPKLPDIVQDIYGQCFDGMAASANTLVHLKRELMHAIWLLLLDEDFMHAYVHGIVIKILLATIRYLGNCPCPRCLIDKDQIFRMGTKFDARQRENIREDTPNRRSWVERARQWIFEKGLGVMSAAVERLLKPRSWVPTRNAFSTRLAEFGFNFYSMFVPDLLHEFELGVWRSVFSHLVRVLYAAGGEKIQDLNRRFRQVPTFGRDTIRRFSNNASGMKKLAARDFEDLLQCALPVFEGLLPPPHDAIVLDLLFLLATWQAFAKLRLHTSTTLAFLDKTTASLGQAIRRFSNATCAAFKTQELPQEHAARGRREAATAAATDSEGRKSKKAKKDGPRTRRFNMSTYKLHALGDYVKTIWLYGTTDNYSTQVGELEHRRVKRFYARTNKRRQFAVQITKHQRREQILWNMKLRYQTDSDTNADLHENSPVIPFQESEPLPPSPPTAHYHVSDSQKHFENITEWLSKTAGDPATVDFLPHLKDHLLRRVLGQPFKGEDVAFSTEDRNTLIFVKNRIYKHKTIRFNYTTYDMRRAQDSVNPRTHPDVMVLSHEDSTEVDPHPYWYARVIGIFHAQVQHVGPASNSSAPQNMVFLWVRWFGRDLRHRAGWKAKRLHRVGFVDSQDPEAFGFLDPADVIRAVHMIPAFAYGHTSDLLAPSIARQLAENDEDWVYYYVGMFVDRDMFMRYVGGGVGHKGLWSALVSVLKATQLAICGEAEAIDTKDDVAGPELEGGAVALEADVGAPSTLEELVSEGLDVEAECAKEDDQESLSDEDDEDDEEDEEAVVLEQDELGPDDGEEDFEDPFQAAGYAPL</sequence>
<protein>
    <submittedName>
        <fullName evidence="2">Uncharacterized protein</fullName>
    </submittedName>
</protein>
<dbReference type="Pfam" id="PF18759">
    <property type="entry name" value="Plavaka"/>
    <property type="match status" value="1"/>
</dbReference>
<feature type="compositionally biased region" description="Pro residues" evidence="1">
    <location>
        <begin position="83"/>
        <end position="100"/>
    </location>
</feature>
<feature type="region of interest" description="Disordered" evidence="1">
    <location>
        <begin position="1145"/>
        <end position="1205"/>
    </location>
</feature>
<feature type="compositionally biased region" description="Acidic residues" evidence="1">
    <location>
        <begin position="1147"/>
        <end position="1195"/>
    </location>
</feature>
<feature type="region of interest" description="Disordered" evidence="1">
    <location>
        <begin position="698"/>
        <end position="733"/>
    </location>
</feature>
<reference evidence="2" key="1">
    <citation type="submission" date="2022-07" db="EMBL/GenBank/DDBJ databases">
        <title>The genome of Lyophyllum shimeji provides insight into the initial evolution of ectomycorrhizal fungal genome.</title>
        <authorList>
            <person name="Kobayashi Y."/>
            <person name="Shibata T."/>
            <person name="Hirakawa H."/>
            <person name="Shigenobu S."/>
            <person name="Nishiyama T."/>
            <person name="Yamada A."/>
            <person name="Hasebe M."/>
            <person name="Kawaguchi M."/>
        </authorList>
    </citation>
    <scope>NUCLEOTIDE SEQUENCE</scope>
    <source>
        <strain evidence="2">AT787</strain>
    </source>
</reference>
<comment type="caution">
    <text evidence="2">The sequence shown here is derived from an EMBL/GenBank/DDBJ whole genome shotgun (WGS) entry which is preliminary data.</text>
</comment>
<organism evidence="2 3">
    <name type="scientific">Lyophyllum shimeji</name>
    <name type="common">Hon-shimeji</name>
    <name type="synonym">Tricholoma shimeji</name>
    <dbReference type="NCBI Taxonomy" id="47721"/>
    <lineage>
        <taxon>Eukaryota</taxon>
        <taxon>Fungi</taxon>
        <taxon>Dikarya</taxon>
        <taxon>Basidiomycota</taxon>
        <taxon>Agaricomycotina</taxon>
        <taxon>Agaricomycetes</taxon>
        <taxon>Agaricomycetidae</taxon>
        <taxon>Agaricales</taxon>
        <taxon>Tricholomatineae</taxon>
        <taxon>Lyophyllaceae</taxon>
        <taxon>Lyophyllum</taxon>
    </lineage>
</organism>
<accession>A0A9P3UQU4</accession>
<evidence type="ECO:0000313" key="2">
    <source>
        <dbReference type="EMBL" id="GLB41607.1"/>
    </source>
</evidence>
<name>A0A9P3UQU4_LYOSH</name>
<feature type="region of interest" description="Disordered" evidence="1">
    <location>
        <begin position="78"/>
        <end position="104"/>
    </location>
</feature>
<evidence type="ECO:0000256" key="1">
    <source>
        <dbReference type="SAM" id="MobiDB-lite"/>
    </source>
</evidence>
<dbReference type="EMBL" id="BRPK01000010">
    <property type="protein sequence ID" value="GLB41607.1"/>
    <property type="molecule type" value="Genomic_DNA"/>
</dbReference>
<dbReference type="InterPro" id="IPR041078">
    <property type="entry name" value="Plavaka"/>
</dbReference>
<proteinExistence type="predicted"/>
<dbReference type="AlphaFoldDB" id="A0A9P3UQU4"/>
<dbReference type="OrthoDB" id="2687259at2759"/>
<gene>
    <name evidence="2" type="ORF">LshimejAT787_1002070</name>
</gene>
<dbReference type="Proteomes" id="UP001063166">
    <property type="component" value="Unassembled WGS sequence"/>
</dbReference>